<dbReference type="InterPro" id="IPR033467">
    <property type="entry name" value="Tesmin/TSO1-like_CXC"/>
</dbReference>
<organism evidence="5 6">
    <name type="scientific">Eleusine coracana subsp. coracana</name>
    <dbReference type="NCBI Taxonomy" id="191504"/>
    <lineage>
        <taxon>Eukaryota</taxon>
        <taxon>Viridiplantae</taxon>
        <taxon>Streptophyta</taxon>
        <taxon>Embryophyta</taxon>
        <taxon>Tracheophyta</taxon>
        <taxon>Spermatophyta</taxon>
        <taxon>Magnoliopsida</taxon>
        <taxon>Liliopsida</taxon>
        <taxon>Poales</taxon>
        <taxon>Poaceae</taxon>
        <taxon>PACMAD clade</taxon>
        <taxon>Chloridoideae</taxon>
        <taxon>Cynodonteae</taxon>
        <taxon>Eleusininae</taxon>
        <taxon>Eleusine</taxon>
    </lineage>
</organism>
<comment type="similarity">
    <text evidence="2">Belongs to the lin-54 family.</text>
</comment>
<comment type="subcellular location">
    <subcellularLocation>
        <location evidence="1">Nucleus</location>
    </subcellularLocation>
</comment>
<evidence type="ECO:0000313" key="6">
    <source>
        <dbReference type="Proteomes" id="UP001054889"/>
    </source>
</evidence>
<dbReference type="AlphaFoldDB" id="A0AAV5EBJ0"/>
<proteinExistence type="inferred from homology"/>
<name>A0AAV5EBJ0_ELECO</name>
<dbReference type="GO" id="GO:0006355">
    <property type="term" value="P:regulation of DNA-templated transcription"/>
    <property type="evidence" value="ECO:0007669"/>
    <property type="project" value="TreeGrafter"/>
</dbReference>
<evidence type="ECO:0000256" key="1">
    <source>
        <dbReference type="ARBA" id="ARBA00004123"/>
    </source>
</evidence>
<evidence type="ECO:0000313" key="5">
    <source>
        <dbReference type="EMBL" id="GJN19561.1"/>
    </source>
</evidence>
<dbReference type="Pfam" id="PF03638">
    <property type="entry name" value="TCR"/>
    <property type="match status" value="1"/>
</dbReference>
<keyword evidence="6" id="KW-1185">Reference proteome</keyword>
<evidence type="ECO:0000256" key="2">
    <source>
        <dbReference type="ARBA" id="ARBA00007267"/>
    </source>
</evidence>
<sequence>MKAPVVVPRSRGRQRRGFPGGGSGRYCECFAAQVYCDGCNCSNCGNNIENENMRKEAIETLLARNPLAFQPKIENGPSTLNVRKDNSGAVSLVPKHNKGCHCKKSGCLKKYCECYQADNKVHETAGRNEFHTRDGLSNGHCKQQDVKEAQTLICNELNVNEMGSQWSDSSKDSRPASPATQALMCNEQDTTFGDDCGSSFPSISYNQDVPEIYVAQEGLVLTGLRDYLRVIITRGKINGESHWQLQCLLMEFEYTFVNGYYCFTF</sequence>
<reference evidence="5" key="2">
    <citation type="submission" date="2021-12" db="EMBL/GenBank/DDBJ databases">
        <title>Resequencing data analysis of finger millet.</title>
        <authorList>
            <person name="Hatakeyama M."/>
            <person name="Aluri S."/>
            <person name="Balachadran M.T."/>
            <person name="Sivarajan S.R."/>
            <person name="Poveda L."/>
            <person name="Shimizu-Inatsugi R."/>
            <person name="Schlapbach R."/>
            <person name="Sreeman S.M."/>
            <person name="Shimizu K.K."/>
        </authorList>
    </citation>
    <scope>NUCLEOTIDE SEQUENCE</scope>
</reference>
<dbReference type="PROSITE" id="PS51634">
    <property type="entry name" value="CRC"/>
    <property type="match status" value="1"/>
</dbReference>
<dbReference type="InterPro" id="IPR028307">
    <property type="entry name" value="Lin-54_fam"/>
</dbReference>
<evidence type="ECO:0000256" key="3">
    <source>
        <dbReference type="ARBA" id="ARBA00023242"/>
    </source>
</evidence>
<dbReference type="PANTHER" id="PTHR12446">
    <property type="entry name" value="TESMIN/TSO1-RELATED"/>
    <property type="match status" value="1"/>
</dbReference>
<protein>
    <recommendedName>
        <fullName evidence="4">CRC domain-containing protein</fullName>
    </recommendedName>
</protein>
<feature type="domain" description="CRC" evidence="4">
    <location>
        <begin position="14"/>
        <end position="135"/>
    </location>
</feature>
<gene>
    <name evidence="5" type="primary">gb06850</name>
    <name evidence="5" type="ORF">PR202_gb06850</name>
</gene>
<keyword evidence="3" id="KW-0539">Nucleus</keyword>
<comment type="caution">
    <text evidence="5">The sequence shown here is derived from an EMBL/GenBank/DDBJ whole genome shotgun (WGS) entry which is preliminary data.</text>
</comment>
<accession>A0AAV5EBJ0</accession>
<dbReference type="SMART" id="SM01114">
    <property type="entry name" value="CXC"/>
    <property type="match status" value="2"/>
</dbReference>
<dbReference type="EMBL" id="BQKI01000074">
    <property type="protein sequence ID" value="GJN19561.1"/>
    <property type="molecule type" value="Genomic_DNA"/>
</dbReference>
<dbReference type="InterPro" id="IPR005172">
    <property type="entry name" value="CRC"/>
</dbReference>
<reference evidence="5" key="1">
    <citation type="journal article" date="2018" name="DNA Res.">
        <title>Multiple hybrid de novo genome assembly of finger millet, an orphan allotetraploid crop.</title>
        <authorList>
            <person name="Hatakeyama M."/>
            <person name="Aluri S."/>
            <person name="Balachadran M.T."/>
            <person name="Sivarajan S.R."/>
            <person name="Patrignani A."/>
            <person name="Gruter S."/>
            <person name="Poveda L."/>
            <person name="Shimizu-Inatsugi R."/>
            <person name="Baeten J."/>
            <person name="Francoijs K.J."/>
            <person name="Nataraja K.N."/>
            <person name="Reddy Y.A.N."/>
            <person name="Phadnis S."/>
            <person name="Ravikumar R.L."/>
            <person name="Schlapbach R."/>
            <person name="Sreeman S.M."/>
            <person name="Shimizu K.K."/>
        </authorList>
    </citation>
    <scope>NUCLEOTIDE SEQUENCE</scope>
</reference>
<evidence type="ECO:0000259" key="4">
    <source>
        <dbReference type="PROSITE" id="PS51634"/>
    </source>
</evidence>
<dbReference type="PANTHER" id="PTHR12446:SF35">
    <property type="entry name" value="OS02G0274600 PROTEIN"/>
    <property type="match status" value="1"/>
</dbReference>
<dbReference type="GO" id="GO:0005634">
    <property type="term" value="C:nucleus"/>
    <property type="evidence" value="ECO:0007669"/>
    <property type="project" value="UniProtKB-SubCell"/>
</dbReference>
<dbReference type="Proteomes" id="UP001054889">
    <property type="component" value="Unassembled WGS sequence"/>
</dbReference>